<dbReference type="EMBL" id="JACGCM010001673">
    <property type="protein sequence ID" value="KAF6151637.1"/>
    <property type="molecule type" value="Genomic_DNA"/>
</dbReference>
<comment type="function">
    <text evidence="5">Acylhydrolase that catalyzes the hydrolysis of phospholipids at the sn-1 position.</text>
</comment>
<accession>A0A7J7M9S4</accession>
<dbReference type="InterPro" id="IPR033556">
    <property type="entry name" value="PLA"/>
</dbReference>
<keyword evidence="4 5" id="KW-0443">Lipid metabolism</keyword>
<dbReference type="InterPro" id="IPR002921">
    <property type="entry name" value="Fungal_lipase-type"/>
</dbReference>
<dbReference type="Gene3D" id="3.40.50.1820">
    <property type="entry name" value="alpha/beta hydrolase"/>
    <property type="match status" value="1"/>
</dbReference>
<dbReference type="CDD" id="cd00519">
    <property type="entry name" value="Lipase_3"/>
    <property type="match status" value="1"/>
</dbReference>
<dbReference type="PANTHER" id="PTHR31828:SF10">
    <property type="entry name" value="PHOSPHOLIPASE A1-IIDELTA"/>
    <property type="match status" value="1"/>
</dbReference>
<evidence type="ECO:0000256" key="4">
    <source>
        <dbReference type="ARBA" id="ARBA00023098"/>
    </source>
</evidence>
<keyword evidence="2 5" id="KW-0378">Hydrolase</keyword>
<name>A0A7J7M9S4_9MAGN</name>
<dbReference type="Pfam" id="PF01764">
    <property type="entry name" value="Lipase_3"/>
    <property type="match status" value="1"/>
</dbReference>
<proteinExistence type="inferred from homology"/>
<evidence type="ECO:0000256" key="1">
    <source>
        <dbReference type="ARBA" id="ARBA00010701"/>
    </source>
</evidence>
<sequence length="167" mass="18764">MKGWLTIYTSDDSRSPFTKLSARTQLQDRIKELVSRYKDEKLSIKFTGHSLGACLSVVAAFDLVENGISDIPVSAFVFGCPEVGNKAFNDKLKTFPNLRVLHVRNVIDLIPHYPSKLLGYVHTGVELLIDTRKSPKLKDSKNPSDGTTFRQFFTLLQVGMEKMASLR</sequence>
<evidence type="ECO:0000256" key="2">
    <source>
        <dbReference type="ARBA" id="ARBA00022801"/>
    </source>
</evidence>
<dbReference type="PANTHER" id="PTHR31828">
    <property type="entry name" value="PHOSPHOLIPASE A1-IIGAMMA"/>
    <property type="match status" value="1"/>
</dbReference>
<gene>
    <name evidence="7" type="ORF">GIB67_003724</name>
</gene>
<dbReference type="Proteomes" id="UP000541444">
    <property type="component" value="Unassembled WGS sequence"/>
</dbReference>
<comment type="similarity">
    <text evidence="1 5">Belongs to the AB hydrolase superfamily. Lipase family.</text>
</comment>
<keyword evidence="8" id="KW-1185">Reference proteome</keyword>
<evidence type="ECO:0000313" key="7">
    <source>
        <dbReference type="EMBL" id="KAF6151637.1"/>
    </source>
</evidence>
<dbReference type="EC" id="3.1.1.-" evidence="5"/>
<dbReference type="AlphaFoldDB" id="A0A7J7M9S4"/>
<keyword evidence="3 5" id="KW-0442">Lipid degradation</keyword>
<feature type="domain" description="Fungal lipase-type" evidence="6">
    <location>
        <begin position="2"/>
        <end position="116"/>
    </location>
</feature>
<comment type="caution">
    <text evidence="7">The sequence shown here is derived from an EMBL/GenBank/DDBJ whole genome shotgun (WGS) entry which is preliminary data.</text>
</comment>
<evidence type="ECO:0000256" key="3">
    <source>
        <dbReference type="ARBA" id="ARBA00022963"/>
    </source>
</evidence>
<reference evidence="7 8" key="1">
    <citation type="journal article" date="2020" name="IScience">
        <title>Genome Sequencing of the Endangered Kingdonia uniflora (Circaeasteraceae, Ranunculales) Reveals Potential Mechanisms of Evolutionary Specialization.</title>
        <authorList>
            <person name="Sun Y."/>
            <person name="Deng T."/>
            <person name="Zhang A."/>
            <person name="Moore M.J."/>
            <person name="Landis J.B."/>
            <person name="Lin N."/>
            <person name="Zhang H."/>
            <person name="Zhang X."/>
            <person name="Huang J."/>
            <person name="Zhang X."/>
            <person name="Sun H."/>
            <person name="Wang H."/>
        </authorList>
    </citation>
    <scope>NUCLEOTIDE SEQUENCE [LARGE SCALE GENOMIC DNA]</scope>
    <source>
        <strain evidence="7">TB1705</strain>
        <tissue evidence="7">Leaf</tissue>
    </source>
</reference>
<dbReference type="GO" id="GO:0008970">
    <property type="term" value="F:phospholipase A1 activity"/>
    <property type="evidence" value="ECO:0007669"/>
    <property type="project" value="UniProtKB-UniRule"/>
</dbReference>
<dbReference type="OrthoDB" id="1689438at2759"/>
<evidence type="ECO:0000259" key="6">
    <source>
        <dbReference type="Pfam" id="PF01764"/>
    </source>
</evidence>
<dbReference type="InterPro" id="IPR029058">
    <property type="entry name" value="AB_hydrolase_fold"/>
</dbReference>
<evidence type="ECO:0000313" key="8">
    <source>
        <dbReference type="Proteomes" id="UP000541444"/>
    </source>
</evidence>
<evidence type="ECO:0000256" key="5">
    <source>
        <dbReference type="RuleBase" id="RU367093"/>
    </source>
</evidence>
<dbReference type="SUPFAM" id="SSF53474">
    <property type="entry name" value="alpha/beta-Hydrolases"/>
    <property type="match status" value="1"/>
</dbReference>
<organism evidence="7 8">
    <name type="scientific">Kingdonia uniflora</name>
    <dbReference type="NCBI Taxonomy" id="39325"/>
    <lineage>
        <taxon>Eukaryota</taxon>
        <taxon>Viridiplantae</taxon>
        <taxon>Streptophyta</taxon>
        <taxon>Embryophyta</taxon>
        <taxon>Tracheophyta</taxon>
        <taxon>Spermatophyta</taxon>
        <taxon>Magnoliopsida</taxon>
        <taxon>Ranunculales</taxon>
        <taxon>Circaeasteraceae</taxon>
        <taxon>Kingdonia</taxon>
    </lineage>
</organism>
<protein>
    <recommendedName>
        <fullName evidence="5">Phospholipase A1</fullName>
        <ecNumber evidence="5">3.1.1.-</ecNumber>
    </recommendedName>
</protein>
<dbReference type="GO" id="GO:0016042">
    <property type="term" value="P:lipid catabolic process"/>
    <property type="evidence" value="ECO:0007669"/>
    <property type="project" value="UniProtKB-UniRule"/>
</dbReference>